<dbReference type="PROSITE" id="PS00301">
    <property type="entry name" value="G_TR_1"/>
    <property type="match status" value="1"/>
</dbReference>
<sequence length="675" mass="74024">MASLVPQTGVHQVAAARAVSRQRELGRRCPELPSSSTSSHALSASLLAGAVAGLHRRSVSRRSRLPLRVATLDKPSIIEREDLRNIAIIAHVDHGKTTLTNALMKQCGMEKVKSMDSDQLEQERGITILAKNAAVTYKGIKINLVDTPGHADFGAEVERILNMADACLLLVDAAEGPMPQTKFVLRQALKLQKKIIVCINKVDKPASRVDWVLDTTFDLFGCLGADDEACDFPVVYASGFQGVASTEGPDELEKDLTPLLDTILQETPPPKVDSTAPLQMLVSNLDYDDYVGRICIGRLISGELKVGQEVGIMYGEDGELRKGTVTKLWQFKNNDKDPTDIVKAGDICCFSGISEVMIGDTVVDTQTPLPLPPIQVEEPTVAMEFTINKSPFAGKLKESTKVTAPQLKARLEKECLTNLAIRMEPGSTTESFKVKGRGTLQLGILMENMRREGFEFMVSAPEVLLREDPETGKKLEPYEEVVIDVPNEYQGVIMEEMQKKMGVMNSMESGAVENSTVLTFEIPTRCTIGMPGRFAQRTSGSAVMSSQFSHWGEFDGSSVKIREKGSICTTATGKATFYSILNFQQRGKFFVEHAEEVYAGQVIGLHNKEIDLDVNITKEKAVSNVRAASGSFTVNLPPKVEMSIDDWLGHMDTDEVLEVTPVDCRLAKKHAVKMK</sequence>
<dbReference type="Proteomes" id="UP001642484">
    <property type="component" value="Unassembled WGS sequence"/>
</dbReference>
<gene>
    <name evidence="2" type="ORF">CCMP2556_LOCUS48144</name>
</gene>
<dbReference type="SMART" id="SM00838">
    <property type="entry name" value="EFG_C"/>
    <property type="match status" value="1"/>
</dbReference>
<dbReference type="InterPro" id="IPR004161">
    <property type="entry name" value="EFTu-like_2"/>
</dbReference>
<dbReference type="InterPro" id="IPR035647">
    <property type="entry name" value="EFG_III/V"/>
</dbReference>
<feature type="domain" description="Tr-type G" evidence="1">
    <location>
        <begin position="81"/>
        <end position="271"/>
    </location>
</feature>
<dbReference type="InterPro" id="IPR048876">
    <property type="entry name" value="BipA_C"/>
</dbReference>
<dbReference type="InterPro" id="IPR027417">
    <property type="entry name" value="P-loop_NTPase"/>
</dbReference>
<dbReference type="InterPro" id="IPR031157">
    <property type="entry name" value="G_TR_CS"/>
</dbReference>
<dbReference type="Gene3D" id="3.30.70.870">
    <property type="entry name" value="Elongation Factor G (Translational Gtpase), domain 3"/>
    <property type="match status" value="1"/>
</dbReference>
<protein>
    <recommendedName>
        <fullName evidence="1">Tr-type G domain-containing protein</fullName>
    </recommendedName>
</protein>
<dbReference type="Gene3D" id="2.40.50.250">
    <property type="entry name" value="bipa protein"/>
    <property type="match status" value="1"/>
</dbReference>
<comment type="caution">
    <text evidence="2">The sequence shown here is derived from an EMBL/GenBank/DDBJ whole genome shotgun (WGS) entry which is preliminary data.</text>
</comment>
<dbReference type="Pfam" id="PF03144">
    <property type="entry name" value="GTP_EFTU_D2"/>
    <property type="match status" value="1"/>
</dbReference>
<dbReference type="Pfam" id="PF00009">
    <property type="entry name" value="GTP_EFTU"/>
    <property type="match status" value="1"/>
</dbReference>
<dbReference type="InterPro" id="IPR000640">
    <property type="entry name" value="EFG_V-like"/>
</dbReference>
<dbReference type="Gene3D" id="3.40.50.300">
    <property type="entry name" value="P-loop containing nucleotide triphosphate hydrolases"/>
    <property type="match status" value="1"/>
</dbReference>
<organism evidence="2 3">
    <name type="scientific">Durusdinium trenchii</name>
    <dbReference type="NCBI Taxonomy" id="1381693"/>
    <lineage>
        <taxon>Eukaryota</taxon>
        <taxon>Sar</taxon>
        <taxon>Alveolata</taxon>
        <taxon>Dinophyceae</taxon>
        <taxon>Suessiales</taxon>
        <taxon>Symbiodiniaceae</taxon>
        <taxon>Durusdinium</taxon>
    </lineage>
</organism>
<dbReference type="Pfam" id="PF00679">
    <property type="entry name" value="EFG_C"/>
    <property type="match status" value="1"/>
</dbReference>
<dbReference type="InterPro" id="IPR005225">
    <property type="entry name" value="Small_GTP-bd"/>
</dbReference>
<dbReference type="PROSITE" id="PS51722">
    <property type="entry name" value="G_TR_2"/>
    <property type="match status" value="1"/>
</dbReference>
<dbReference type="CDD" id="cd03691">
    <property type="entry name" value="BipA_TypA_II"/>
    <property type="match status" value="1"/>
</dbReference>
<evidence type="ECO:0000313" key="3">
    <source>
        <dbReference type="Proteomes" id="UP001642484"/>
    </source>
</evidence>
<dbReference type="InterPro" id="IPR009000">
    <property type="entry name" value="Transl_B-barrel_sf"/>
</dbReference>
<accession>A0ABP0RPT0</accession>
<dbReference type="InterPro" id="IPR000795">
    <property type="entry name" value="T_Tr_GTP-bd_dom"/>
</dbReference>
<dbReference type="SUPFAM" id="SSF54980">
    <property type="entry name" value="EF-G C-terminal domain-like"/>
    <property type="match status" value="2"/>
</dbReference>
<dbReference type="Pfam" id="PF21018">
    <property type="entry name" value="BipA_C"/>
    <property type="match status" value="1"/>
</dbReference>
<dbReference type="CDD" id="cd01891">
    <property type="entry name" value="TypA_BipA"/>
    <property type="match status" value="1"/>
</dbReference>
<dbReference type="NCBIfam" id="TIGR00231">
    <property type="entry name" value="small_GTP"/>
    <property type="match status" value="1"/>
</dbReference>
<evidence type="ECO:0000259" key="1">
    <source>
        <dbReference type="PROSITE" id="PS51722"/>
    </source>
</evidence>
<dbReference type="Gene3D" id="3.30.70.240">
    <property type="match status" value="1"/>
</dbReference>
<keyword evidence="3" id="KW-1185">Reference proteome</keyword>
<dbReference type="SUPFAM" id="SSF50447">
    <property type="entry name" value="Translation proteins"/>
    <property type="match status" value="1"/>
</dbReference>
<dbReference type="EMBL" id="CAXAMN010026339">
    <property type="protein sequence ID" value="CAK9102294.1"/>
    <property type="molecule type" value="Genomic_DNA"/>
</dbReference>
<dbReference type="SUPFAM" id="SSF52540">
    <property type="entry name" value="P-loop containing nucleoside triphosphate hydrolases"/>
    <property type="match status" value="1"/>
</dbReference>
<dbReference type="PRINTS" id="PR00315">
    <property type="entry name" value="ELONGATNFCT"/>
</dbReference>
<evidence type="ECO:0000313" key="2">
    <source>
        <dbReference type="EMBL" id="CAK9102294.1"/>
    </source>
</evidence>
<dbReference type="Gene3D" id="2.40.30.10">
    <property type="entry name" value="Translation factors"/>
    <property type="match status" value="1"/>
</dbReference>
<dbReference type="InterPro" id="IPR047041">
    <property type="entry name" value="BipA_GTP-bd_dom"/>
</dbReference>
<name>A0ABP0RPT0_9DINO</name>
<proteinExistence type="predicted"/>
<dbReference type="PANTHER" id="PTHR42908:SF8">
    <property type="entry name" value="TR-TYPE G DOMAIN-CONTAINING PROTEIN"/>
    <property type="match status" value="1"/>
</dbReference>
<dbReference type="InterPro" id="IPR047042">
    <property type="entry name" value="BipA_II"/>
</dbReference>
<dbReference type="PANTHER" id="PTHR42908">
    <property type="entry name" value="TRANSLATION ELONGATION FACTOR-RELATED"/>
    <property type="match status" value="1"/>
</dbReference>
<dbReference type="InterPro" id="IPR042116">
    <property type="entry name" value="TypA/BipA_C"/>
</dbReference>
<reference evidence="2 3" key="1">
    <citation type="submission" date="2024-02" db="EMBL/GenBank/DDBJ databases">
        <authorList>
            <person name="Chen Y."/>
            <person name="Shah S."/>
            <person name="Dougan E. K."/>
            <person name="Thang M."/>
            <person name="Chan C."/>
        </authorList>
    </citation>
    <scope>NUCLEOTIDE SEQUENCE [LARGE SCALE GENOMIC DNA]</scope>
</reference>